<evidence type="ECO:0000313" key="7">
    <source>
        <dbReference type="EMBL" id="EFJ01169.1"/>
    </source>
</evidence>
<organism evidence="8">
    <name type="scientific">Schizophyllum commune (strain H4-8 / FGSC 9210)</name>
    <name type="common">Split gill fungus</name>
    <dbReference type="NCBI Taxonomy" id="578458"/>
    <lineage>
        <taxon>Eukaryota</taxon>
        <taxon>Fungi</taxon>
        <taxon>Dikarya</taxon>
        <taxon>Basidiomycota</taxon>
        <taxon>Agaricomycotina</taxon>
        <taxon>Agaricomycetes</taxon>
        <taxon>Agaricomycetidae</taxon>
        <taxon>Agaricales</taxon>
        <taxon>Schizophyllaceae</taxon>
        <taxon>Schizophyllum</taxon>
    </lineage>
</organism>
<evidence type="ECO:0000256" key="3">
    <source>
        <dbReference type="ARBA" id="ARBA00022692"/>
    </source>
</evidence>
<feature type="compositionally biased region" description="Basic residues" evidence="6">
    <location>
        <begin position="229"/>
        <end position="240"/>
    </location>
</feature>
<dbReference type="Gene3D" id="3.40.50.1820">
    <property type="entry name" value="alpha/beta hydrolase"/>
    <property type="match status" value="1"/>
</dbReference>
<sequence length="240" mass="26396">MYSLAPIAWLKIGQIIDNPWMNATALADKTGLVLADLLAQRVFGRRPITLVGYSLGARVIFQALKRLAQFPPQDTGHLIQDVFLFGTPVSGDPAVWTGIRRLVAGRVVNGHSANDYVLAVLSRASSGQWEIAGLQPVQVKGVENVFCEEVNGHTKWRGLIGKRLLDCGAPGVIEVEVAKQLKEVADQLSKEDEDMTQEEAERIVQQGPPKEENEWASIDEKGPKPKAPSSKRKPPPRYED</sequence>
<dbReference type="PANTHER" id="PTHR17920:SF3">
    <property type="entry name" value="TRANSMEMBRANE AND COILED-COIL DOMAIN-CONTAINING PROTEIN 4"/>
    <property type="match status" value="1"/>
</dbReference>
<dbReference type="OMA" id="YAIKDIM"/>
<evidence type="ECO:0000256" key="6">
    <source>
        <dbReference type="SAM" id="MobiDB-lite"/>
    </source>
</evidence>
<feature type="compositionally biased region" description="Basic and acidic residues" evidence="6">
    <location>
        <begin position="209"/>
        <end position="223"/>
    </location>
</feature>
<comment type="subcellular location">
    <subcellularLocation>
        <location evidence="1">Membrane</location>
        <topology evidence="1">Multi-pass membrane protein</topology>
    </subcellularLocation>
</comment>
<dbReference type="Proteomes" id="UP000007431">
    <property type="component" value="Unassembled WGS sequence"/>
</dbReference>
<dbReference type="InParanoid" id="D8PSM6"/>
<evidence type="ECO:0000256" key="1">
    <source>
        <dbReference type="ARBA" id="ARBA00004141"/>
    </source>
</evidence>
<name>D8PSM6_SCHCM</name>
<dbReference type="Pfam" id="PF05277">
    <property type="entry name" value="DUF726"/>
    <property type="match status" value="1"/>
</dbReference>
<comment type="similarity">
    <text evidence="2">Belongs to the TMCO4 family.</text>
</comment>
<dbReference type="AlphaFoldDB" id="D8PSM6"/>
<dbReference type="HOGENOM" id="CLU_101096_0_0_1"/>
<evidence type="ECO:0000256" key="5">
    <source>
        <dbReference type="ARBA" id="ARBA00023136"/>
    </source>
</evidence>
<keyword evidence="8" id="KW-1185">Reference proteome</keyword>
<dbReference type="KEGG" id="scm:SCHCO_02605685"/>
<dbReference type="VEuPathDB" id="FungiDB:SCHCODRAFT_02605685"/>
<dbReference type="SUPFAM" id="SSF53474">
    <property type="entry name" value="alpha/beta-Hydrolases"/>
    <property type="match status" value="1"/>
</dbReference>
<reference evidence="7 8" key="1">
    <citation type="journal article" date="2010" name="Nat. Biotechnol.">
        <title>Genome sequence of the model mushroom Schizophyllum commune.</title>
        <authorList>
            <person name="Ohm R.A."/>
            <person name="de Jong J.F."/>
            <person name="Lugones L.G."/>
            <person name="Aerts A."/>
            <person name="Kothe E."/>
            <person name="Stajich J.E."/>
            <person name="de Vries R.P."/>
            <person name="Record E."/>
            <person name="Levasseur A."/>
            <person name="Baker S.E."/>
            <person name="Bartholomew K.A."/>
            <person name="Coutinho P.M."/>
            <person name="Erdmann S."/>
            <person name="Fowler T.J."/>
            <person name="Gathman A.C."/>
            <person name="Lombard V."/>
            <person name="Henrissat B."/>
            <person name="Knabe N."/>
            <person name="Kuees U."/>
            <person name="Lilly W.W."/>
            <person name="Lindquist E."/>
            <person name="Lucas S."/>
            <person name="Magnuson J.K."/>
            <person name="Piumi F."/>
            <person name="Raudaskoski M."/>
            <person name="Salamov A."/>
            <person name="Schmutz J."/>
            <person name="Schwarze F.W.M.R."/>
            <person name="vanKuyk P.A."/>
            <person name="Horton J.S."/>
            <person name="Grigoriev I.V."/>
            <person name="Woesten H.A.B."/>
        </authorList>
    </citation>
    <scope>NUCLEOTIDE SEQUENCE [LARGE SCALE GENOMIC DNA]</scope>
    <source>
        <strain evidence="8">H4-8 / FGSC 9210</strain>
    </source>
</reference>
<evidence type="ECO:0000313" key="8">
    <source>
        <dbReference type="Proteomes" id="UP000007431"/>
    </source>
</evidence>
<evidence type="ECO:0008006" key="9">
    <source>
        <dbReference type="Google" id="ProtNLM"/>
    </source>
</evidence>
<dbReference type="OrthoDB" id="277931at2759"/>
<feature type="region of interest" description="Disordered" evidence="6">
    <location>
        <begin position="187"/>
        <end position="240"/>
    </location>
</feature>
<keyword evidence="4" id="KW-1133">Transmembrane helix</keyword>
<keyword evidence="3" id="KW-0812">Transmembrane</keyword>
<accession>D8PSM6</accession>
<dbReference type="EMBL" id="GL377303">
    <property type="protein sequence ID" value="EFJ01169.1"/>
    <property type="molecule type" value="Genomic_DNA"/>
</dbReference>
<protein>
    <recommendedName>
        <fullName evidence="9">DUF726 domain protein</fullName>
    </recommendedName>
</protein>
<dbReference type="GeneID" id="9596092"/>
<evidence type="ECO:0000256" key="4">
    <source>
        <dbReference type="ARBA" id="ARBA00022989"/>
    </source>
</evidence>
<dbReference type="InterPro" id="IPR029058">
    <property type="entry name" value="AB_hydrolase_fold"/>
</dbReference>
<dbReference type="GO" id="GO:0016020">
    <property type="term" value="C:membrane"/>
    <property type="evidence" value="ECO:0007669"/>
    <property type="project" value="UniProtKB-SubCell"/>
</dbReference>
<dbReference type="eggNOG" id="KOG2385">
    <property type="taxonomic scope" value="Eukaryota"/>
</dbReference>
<proteinExistence type="inferred from homology"/>
<dbReference type="PANTHER" id="PTHR17920">
    <property type="entry name" value="TRANSMEMBRANE AND COILED-COIL DOMAIN-CONTAINING PROTEIN 4 TMCO4"/>
    <property type="match status" value="1"/>
</dbReference>
<keyword evidence="5" id="KW-0472">Membrane</keyword>
<evidence type="ECO:0000256" key="2">
    <source>
        <dbReference type="ARBA" id="ARBA00009824"/>
    </source>
</evidence>
<dbReference type="InterPro" id="IPR007941">
    <property type="entry name" value="DUF726"/>
</dbReference>
<gene>
    <name evidence="7" type="ORF">SCHCODRAFT_84564</name>
</gene>